<dbReference type="InterPro" id="IPR010753">
    <property type="entry name" value="DUF1330"/>
</dbReference>
<evidence type="ECO:0000313" key="3">
    <source>
        <dbReference type="Proteomes" id="UP000037432"/>
    </source>
</evidence>
<organism evidence="2 3">
    <name type="scientific">Streptomyces viridochromogenes</name>
    <dbReference type="NCBI Taxonomy" id="1938"/>
    <lineage>
        <taxon>Bacteria</taxon>
        <taxon>Bacillati</taxon>
        <taxon>Actinomycetota</taxon>
        <taxon>Actinomycetes</taxon>
        <taxon>Kitasatosporales</taxon>
        <taxon>Streptomycetaceae</taxon>
        <taxon>Streptomyces</taxon>
    </lineage>
</organism>
<gene>
    <name evidence="2" type="ORF">ACM01_07050</name>
</gene>
<dbReference type="SUPFAM" id="SSF54909">
    <property type="entry name" value="Dimeric alpha+beta barrel"/>
    <property type="match status" value="1"/>
</dbReference>
<dbReference type="RefSeq" id="WP_048580217.1">
    <property type="nucleotide sequence ID" value="NZ_LFNT01000005.1"/>
</dbReference>
<dbReference type="Proteomes" id="UP000037432">
    <property type="component" value="Unassembled WGS sequence"/>
</dbReference>
<feature type="domain" description="DUF1330" evidence="1">
    <location>
        <begin position="3"/>
        <end position="96"/>
    </location>
</feature>
<dbReference type="PATRIC" id="fig|1938.3.peg.543"/>
<dbReference type="AlphaFoldDB" id="A0A0J7ZJB5"/>
<proteinExistence type="predicted"/>
<dbReference type="Gene3D" id="3.30.70.100">
    <property type="match status" value="1"/>
</dbReference>
<name>A0A0J7ZJB5_STRVR</name>
<accession>A0A0J7ZJB5</accession>
<dbReference type="EMBL" id="LFNT01000005">
    <property type="protein sequence ID" value="KMS75979.1"/>
    <property type="molecule type" value="Genomic_DNA"/>
</dbReference>
<protein>
    <recommendedName>
        <fullName evidence="1">DUF1330 domain-containing protein</fullName>
    </recommendedName>
</protein>
<sequence length="103" mass="11151">MPKGYVILTEAIRDQAGMDAYSRAAARSMAEAGARVLAVEGEPEVLEGQWHGDRTVVLEFASVEAAREWYESAEYAKAKPLRQAAAETNAVLVAGFEMPPRPA</sequence>
<evidence type="ECO:0000259" key="1">
    <source>
        <dbReference type="Pfam" id="PF07045"/>
    </source>
</evidence>
<reference evidence="2 3" key="1">
    <citation type="submission" date="2015-06" db="EMBL/GenBank/DDBJ databases">
        <authorList>
            <person name="Ju K.-S."/>
            <person name="Doroghazi J.R."/>
            <person name="Metcalf W.W."/>
        </authorList>
    </citation>
    <scope>NUCLEOTIDE SEQUENCE [LARGE SCALE GENOMIC DNA]</scope>
    <source>
        <strain evidence="2 3">NRRL 3414</strain>
    </source>
</reference>
<comment type="caution">
    <text evidence="2">The sequence shown here is derived from an EMBL/GenBank/DDBJ whole genome shotgun (WGS) entry which is preliminary data.</text>
</comment>
<evidence type="ECO:0000313" key="2">
    <source>
        <dbReference type="EMBL" id="KMS75979.1"/>
    </source>
</evidence>
<dbReference type="PANTHER" id="PTHR41521:SF4">
    <property type="entry name" value="BLR0684 PROTEIN"/>
    <property type="match status" value="1"/>
</dbReference>
<dbReference type="OrthoDB" id="9806380at2"/>
<dbReference type="Pfam" id="PF07045">
    <property type="entry name" value="DUF1330"/>
    <property type="match status" value="1"/>
</dbReference>
<dbReference type="InterPro" id="IPR011008">
    <property type="entry name" value="Dimeric_a/b-barrel"/>
</dbReference>
<dbReference type="PANTHER" id="PTHR41521">
    <property type="match status" value="1"/>
</dbReference>